<dbReference type="SUPFAM" id="SSF52540">
    <property type="entry name" value="P-loop containing nucleoside triphosphate hydrolases"/>
    <property type="match status" value="1"/>
</dbReference>
<dbReference type="Pfam" id="PF03008">
    <property type="entry name" value="DUF234"/>
    <property type="match status" value="1"/>
</dbReference>
<gene>
    <name evidence="3" type="ORF">EPICR_150027</name>
</gene>
<feature type="domain" description="DUF234" evidence="2">
    <location>
        <begin position="317"/>
        <end position="412"/>
    </location>
</feature>
<dbReference type="SUPFAM" id="SSF46785">
    <property type="entry name" value="Winged helix' DNA-binding domain"/>
    <property type="match status" value="1"/>
</dbReference>
<evidence type="ECO:0000313" key="3">
    <source>
        <dbReference type="EMBL" id="VEN73311.1"/>
    </source>
</evidence>
<dbReference type="InterPro" id="IPR036390">
    <property type="entry name" value="WH_DNA-bd_sf"/>
</dbReference>
<dbReference type="InterPro" id="IPR011579">
    <property type="entry name" value="ATPase_dom"/>
</dbReference>
<protein>
    <submittedName>
        <fullName evidence="3">ATPase</fullName>
    </submittedName>
</protein>
<dbReference type="Gene3D" id="3.40.50.300">
    <property type="entry name" value="P-loop containing nucleotide triphosphate hydrolases"/>
    <property type="match status" value="1"/>
</dbReference>
<organism evidence="3">
    <name type="scientific">uncultured Desulfobacteraceae bacterium</name>
    <dbReference type="NCBI Taxonomy" id="218296"/>
    <lineage>
        <taxon>Bacteria</taxon>
        <taxon>Pseudomonadati</taxon>
        <taxon>Thermodesulfobacteriota</taxon>
        <taxon>Desulfobacteria</taxon>
        <taxon>Desulfobacterales</taxon>
        <taxon>Desulfobacteraceae</taxon>
        <taxon>environmental samples</taxon>
    </lineage>
</organism>
<name>A0A484HKB0_9BACT</name>
<dbReference type="InterPro" id="IPR027417">
    <property type="entry name" value="P-loop_NTPase"/>
</dbReference>
<reference evidence="3" key="1">
    <citation type="submission" date="2019-01" db="EMBL/GenBank/DDBJ databases">
        <authorList>
            <consortium name="Genoscope - CEA"/>
            <person name="William W."/>
        </authorList>
    </citation>
    <scope>NUCLEOTIDE SEQUENCE</scope>
    <source>
        <strain evidence="3">CR-1</strain>
    </source>
</reference>
<dbReference type="Pfam" id="PF01637">
    <property type="entry name" value="ATPase_2"/>
    <property type="match status" value="1"/>
</dbReference>
<dbReference type="GO" id="GO:0005524">
    <property type="term" value="F:ATP binding"/>
    <property type="evidence" value="ECO:0007669"/>
    <property type="project" value="InterPro"/>
</dbReference>
<dbReference type="InterPro" id="IPR011335">
    <property type="entry name" value="Restrct_endonuc-II-like"/>
</dbReference>
<evidence type="ECO:0000259" key="2">
    <source>
        <dbReference type="Pfam" id="PF03008"/>
    </source>
</evidence>
<evidence type="ECO:0000259" key="1">
    <source>
        <dbReference type="Pfam" id="PF01637"/>
    </source>
</evidence>
<dbReference type="SUPFAM" id="SSF52980">
    <property type="entry name" value="Restriction endonuclease-like"/>
    <property type="match status" value="1"/>
</dbReference>
<dbReference type="PANTHER" id="PTHR34704:SF1">
    <property type="entry name" value="ATPASE"/>
    <property type="match status" value="1"/>
</dbReference>
<dbReference type="PANTHER" id="PTHR34704">
    <property type="entry name" value="ATPASE"/>
    <property type="match status" value="1"/>
</dbReference>
<proteinExistence type="predicted"/>
<dbReference type="InterPro" id="IPR004256">
    <property type="entry name" value="DUF234"/>
</dbReference>
<feature type="domain" description="ATPase" evidence="1">
    <location>
        <begin position="5"/>
        <end position="207"/>
    </location>
</feature>
<sequence>MDRKFVNRENELKFLEEEWRRKDSSLVILYGRRRIGKTTLIKHFIQNKNALYFVATEESENENRKNLRNALADFTQNDFLKKTVDLDWDELFSIFASHKSVGGKILVIDEFQYLGKANKGFLSVFQKIWDELLANSGIMAILCGSLVSLMQSQTLSYSSPLYGRRTGQIRMSQIPFAHYESFFENPETIDPIKYYSITGGVPKYIELFKPFPDIFEAIKKNILSKQSFLYEEPVFLLEKEVGEIGTYFSIVKSIAAGNHKIGKIAGVLGIRQSGATKYLKTLTQLDLVKRIVPVTEKNPEKSKKGLYFITDNFIKFWFRYVYPYRNYLEIENTEPVIKNLKADFIKNHVGFVYEDICGEKLLDLSGKGLFDFTILKSGRWWDKNNEIDIVALSAEQDGIIFCECKYTKKKVDADVYFKLKEKSKKVKHAPGAVKYYVIFSRFGFSDSLIKLAGGDRNLYLSG</sequence>
<accession>A0A484HKB0</accession>
<dbReference type="EMBL" id="CAACVI010000007">
    <property type="protein sequence ID" value="VEN73311.1"/>
    <property type="molecule type" value="Genomic_DNA"/>
</dbReference>
<dbReference type="AlphaFoldDB" id="A0A484HKB0"/>